<dbReference type="EMBL" id="AOIN01000008">
    <property type="protein sequence ID" value="ELZ06368.1"/>
    <property type="molecule type" value="Genomic_DNA"/>
</dbReference>
<dbReference type="AlphaFoldDB" id="M0B7V5"/>
<accession>M0B7V5</accession>
<dbReference type="OrthoDB" id="204362at2157"/>
<comment type="caution">
    <text evidence="2">The sequence shown here is derived from an EMBL/GenBank/DDBJ whole genome shotgun (WGS) entry which is preliminary data.</text>
</comment>
<gene>
    <name evidence="2" type="ORF">C482_01060</name>
</gene>
<proteinExistence type="predicted"/>
<feature type="compositionally biased region" description="Polar residues" evidence="1">
    <location>
        <begin position="85"/>
        <end position="94"/>
    </location>
</feature>
<evidence type="ECO:0000313" key="3">
    <source>
        <dbReference type="Proteomes" id="UP000011693"/>
    </source>
</evidence>
<keyword evidence="3" id="KW-1185">Reference proteome</keyword>
<dbReference type="Proteomes" id="UP000011693">
    <property type="component" value="Unassembled WGS sequence"/>
</dbReference>
<dbReference type="STRING" id="1227492.C482_01060"/>
<dbReference type="PATRIC" id="fig|1227492.4.peg.200"/>
<sequence length="239" mass="25187">MERRQVFATAGGLLPISVAGCVSVSTESADEDDELPEPVVEAVRIPAVAHVDRDGMPPIESIDADASSSSNSSSGSASDPDSASTLELTGTFENNGDPGEATILLYLLEASDDSDSVLTAAAPARATTAHFEAGERREIVFDDTDVDLGGYDAYYLEAQIGAIEADVRNDGEAGPIDVTLTTPSGGQVRGHIDDQQELELATEETETVSFEGAFLRGRESYDVRAEATHAEEADEYSSH</sequence>
<organism evidence="2 3">
    <name type="scientific">Natrialba chahannaoensis JCM 10990</name>
    <dbReference type="NCBI Taxonomy" id="1227492"/>
    <lineage>
        <taxon>Archaea</taxon>
        <taxon>Methanobacteriati</taxon>
        <taxon>Methanobacteriota</taxon>
        <taxon>Stenosarchaea group</taxon>
        <taxon>Halobacteria</taxon>
        <taxon>Halobacteriales</taxon>
        <taxon>Natrialbaceae</taxon>
        <taxon>Natrialba</taxon>
    </lineage>
</organism>
<name>M0B7V5_9EURY</name>
<protein>
    <submittedName>
        <fullName evidence="2">Uncharacterized protein</fullName>
    </submittedName>
</protein>
<reference evidence="2 3" key="1">
    <citation type="journal article" date="2014" name="PLoS Genet.">
        <title>Phylogenetically driven sequencing of extremely halophilic archaea reveals strategies for static and dynamic osmo-response.</title>
        <authorList>
            <person name="Becker E.A."/>
            <person name="Seitzer P.M."/>
            <person name="Tritt A."/>
            <person name="Larsen D."/>
            <person name="Krusor M."/>
            <person name="Yao A.I."/>
            <person name="Wu D."/>
            <person name="Madern D."/>
            <person name="Eisen J.A."/>
            <person name="Darling A.E."/>
            <person name="Facciotti M.T."/>
        </authorList>
    </citation>
    <scope>NUCLEOTIDE SEQUENCE [LARGE SCALE GENOMIC DNA]</scope>
    <source>
        <strain evidence="2 3">JCM 10990</strain>
    </source>
</reference>
<dbReference type="PROSITE" id="PS51257">
    <property type="entry name" value="PROKAR_LIPOPROTEIN"/>
    <property type="match status" value="1"/>
</dbReference>
<feature type="region of interest" description="Disordered" evidence="1">
    <location>
        <begin position="48"/>
        <end position="95"/>
    </location>
</feature>
<evidence type="ECO:0000256" key="1">
    <source>
        <dbReference type="SAM" id="MobiDB-lite"/>
    </source>
</evidence>
<dbReference type="RefSeq" id="WP_006165494.1">
    <property type="nucleotide sequence ID" value="NZ_AOIN01000008.1"/>
</dbReference>
<feature type="compositionally biased region" description="Low complexity" evidence="1">
    <location>
        <begin position="64"/>
        <end position="84"/>
    </location>
</feature>
<evidence type="ECO:0000313" key="2">
    <source>
        <dbReference type="EMBL" id="ELZ06368.1"/>
    </source>
</evidence>